<dbReference type="SUPFAM" id="SSF47413">
    <property type="entry name" value="lambda repressor-like DNA-binding domains"/>
    <property type="match status" value="1"/>
</dbReference>
<evidence type="ECO:0000256" key="2">
    <source>
        <dbReference type="ARBA" id="ARBA00023125"/>
    </source>
</evidence>
<dbReference type="Proteomes" id="UP000315469">
    <property type="component" value="Unassembled WGS sequence"/>
</dbReference>
<dbReference type="PANTHER" id="PTHR40661">
    <property type="match status" value="1"/>
</dbReference>
<dbReference type="EMBL" id="VHJB01000060">
    <property type="protein sequence ID" value="TPV37614.1"/>
    <property type="molecule type" value="Genomic_DNA"/>
</dbReference>
<keyword evidence="3" id="KW-0804">Transcription</keyword>
<dbReference type="Gene3D" id="1.10.260.40">
    <property type="entry name" value="lambda repressor-like DNA-binding domains"/>
    <property type="match status" value="1"/>
</dbReference>
<keyword evidence="6" id="KW-1185">Reference proteome</keyword>
<dbReference type="CDD" id="cd00093">
    <property type="entry name" value="HTH_XRE"/>
    <property type="match status" value="1"/>
</dbReference>
<keyword evidence="1" id="KW-0805">Transcription regulation</keyword>
<dbReference type="InterPro" id="IPR039418">
    <property type="entry name" value="LexA-like"/>
</dbReference>
<reference evidence="5 6" key="1">
    <citation type="submission" date="2019-06" db="EMBL/GenBank/DDBJ databases">
        <title>Taxogenomics and systematics of the genus Pantoea.</title>
        <authorList>
            <person name="Tambong J.T."/>
        </authorList>
    </citation>
    <scope>NUCLEOTIDE SEQUENCE [LARGE SCALE GENOMIC DNA]</scope>
    <source>
        <strain evidence="5 6">LMG 24197</strain>
    </source>
</reference>
<evidence type="ECO:0000256" key="1">
    <source>
        <dbReference type="ARBA" id="ARBA00023015"/>
    </source>
</evidence>
<gene>
    <name evidence="5" type="ORF">FJW02_09320</name>
</gene>
<accession>A0ABY2ZQ79</accession>
<dbReference type="Pfam" id="PF00717">
    <property type="entry name" value="Peptidase_S24"/>
    <property type="match status" value="1"/>
</dbReference>
<dbReference type="InterPro" id="IPR015927">
    <property type="entry name" value="Peptidase_S24_S26A/B/C"/>
</dbReference>
<dbReference type="Pfam" id="PF01381">
    <property type="entry name" value="HTH_3"/>
    <property type="match status" value="1"/>
</dbReference>
<dbReference type="GeneID" id="90521560"/>
<dbReference type="InterPro" id="IPR001387">
    <property type="entry name" value="Cro/C1-type_HTH"/>
</dbReference>
<organism evidence="5 6">
    <name type="scientific">Pantoea eucalypti</name>
    <dbReference type="NCBI Taxonomy" id="470933"/>
    <lineage>
        <taxon>Bacteria</taxon>
        <taxon>Pseudomonadati</taxon>
        <taxon>Pseudomonadota</taxon>
        <taxon>Gammaproteobacteria</taxon>
        <taxon>Enterobacterales</taxon>
        <taxon>Erwiniaceae</taxon>
        <taxon>Pantoea</taxon>
    </lineage>
</organism>
<dbReference type="PROSITE" id="PS50943">
    <property type="entry name" value="HTH_CROC1"/>
    <property type="match status" value="1"/>
</dbReference>
<dbReference type="PANTHER" id="PTHR40661:SF3">
    <property type="entry name" value="FELS-1 PROPHAGE TRANSCRIPTIONAL REGULATOR"/>
    <property type="match status" value="1"/>
</dbReference>
<dbReference type="Gene3D" id="2.10.109.10">
    <property type="entry name" value="Umud Fragment, subunit A"/>
    <property type="match status" value="1"/>
</dbReference>
<dbReference type="InterPro" id="IPR010982">
    <property type="entry name" value="Lambda_DNA-bd_dom_sf"/>
</dbReference>
<dbReference type="RefSeq" id="WP_140915887.1">
    <property type="nucleotide sequence ID" value="NZ_CP045720.1"/>
</dbReference>
<dbReference type="SUPFAM" id="SSF51306">
    <property type="entry name" value="LexA/Signal peptidase"/>
    <property type="match status" value="1"/>
</dbReference>
<dbReference type="InterPro" id="IPR036286">
    <property type="entry name" value="LexA/Signal_pep-like_sf"/>
</dbReference>
<dbReference type="CDD" id="cd06529">
    <property type="entry name" value="S24_LexA-like"/>
    <property type="match status" value="1"/>
</dbReference>
<evidence type="ECO:0000256" key="3">
    <source>
        <dbReference type="ARBA" id="ARBA00023163"/>
    </source>
</evidence>
<proteinExistence type="predicted"/>
<sequence>MIESVSDRINKRMRDLNLRSRDLVAATGVSKGTVSQWVNGNNNPSATHIPKLAKILNVTESWLINGGAYSQRAKSGEVDQRPLQRIPLISLAQAGDWRNLMNQDNDFPDWTNVTDDVSPRAFSVKMDNDSMTGDGSISIPEGSTIIFDPDVKPQSGKIVLARVGESTVIKKLVIDGPSAYLAPIKPGYKTIELESLDHVIATGVSVQTKLP</sequence>
<protein>
    <submittedName>
        <fullName evidence="5">Helix-turn-helix domain-containing protein</fullName>
    </submittedName>
</protein>
<evidence type="ECO:0000313" key="5">
    <source>
        <dbReference type="EMBL" id="TPV37614.1"/>
    </source>
</evidence>
<keyword evidence="2" id="KW-0238">DNA-binding</keyword>
<dbReference type="SMART" id="SM00530">
    <property type="entry name" value="HTH_XRE"/>
    <property type="match status" value="1"/>
</dbReference>
<evidence type="ECO:0000259" key="4">
    <source>
        <dbReference type="PROSITE" id="PS50943"/>
    </source>
</evidence>
<evidence type="ECO:0000313" key="6">
    <source>
        <dbReference type="Proteomes" id="UP000315469"/>
    </source>
</evidence>
<name>A0ABY2ZQ79_9GAMM</name>
<feature type="domain" description="HTH cro/C1-type" evidence="4">
    <location>
        <begin position="9"/>
        <end position="63"/>
    </location>
</feature>
<comment type="caution">
    <text evidence="5">The sequence shown here is derived from an EMBL/GenBank/DDBJ whole genome shotgun (WGS) entry which is preliminary data.</text>
</comment>